<dbReference type="EMBL" id="NESQ01000292">
    <property type="protein sequence ID" value="PUU74560.1"/>
    <property type="molecule type" value="Genomic_DNA"/>
</dbReference>
<dbReference type="AlphaFoldDB" id="A0A2T6ZGD7"/>
<proteinExistence type="predicted"/>
<sequence length="104" mass="11973">MALEPDEDRYGMFEAGHIFPLALVDYWDAYEFEIDEDQVNAPSPHASNHPINSSLNGMLFRRDAHYLFDTYQLSINPEDNYKITALTREAAEYIPTLSRPPKHG</sequence>
<gene>
    <name evidence="2" type="ORF">B9Z19DRAFT_1157993</name>
</gene>
<dbReference type="STRING" id="42251.A0A2T6ZGD7"/>
<protein>
    <recommendedName>
        <fullName evidence="1">HNH nuclease domain-containing protein</fullName>
    </recommendedName>
</protein>
<evidence type="ECO:0000313" key="2">
    <source>
        <dbReference type="EMBL" id="PUU74560.1"/>
    </source>
</evidence>
<name>A0A2T6ZGD7_TUBBO</name>
<comment type="caution">
    <text evidence="2">The sequence shown here is derived from an EMBL/GenBank/DDBJ whole genome shotgun (WGS) entry which is preliminary data.</text>
</comment>
<evidence type="ECO:0000259" key="1">
    <source>
        <dbReference type="Pfam" id="PF13391"/>
    </source>
</evidence>
<dbReference type="Proteomes" id="UP000244722">
    <property type="component" value="Unassembled WGS sequence"/>
</dbReference>
<dbReference type="Pfam" id="PF13391">
    <property type="entry name" value="HNH_2"/>
    <property type="match status" value="1"/>
</dbReference>
<feature type="domain" description="HNH nuclease" evidence="1">
    <location>
        <begin position="12"/>
        <end position="76"/>
    </location>
</feature>
<dbReference type="InterPro" id="IPR003615">
    <property type="entry name" value="HNH_nuc"/>
</dbReference>
<keyword evidence="3" id="KW-1185">Reference proteome</keyword>
<evidence type="ECO:0000313" key="3">
    <source>
        <dbReference type="Proteomes" id="UP000244722"/>
    </source>
</evidence>
<reference evidence="2 3" key="1">
    <citation type="submission" date="2017-04" db="EMBL/GenBank/DDBJ databases">
        <title>Draft genome sequence of Tuber borchii Vittad., a whitish edible truffle.</title>
        <authorList>
            <consortium name="DOE Joint Genome Institute"/>
            <person name="Murat C."/>
            <person name="Kuo A."/>
            <person name="Barry K.W."/>
            <person name="Clum A."/>
            <person name="Dockter R.B."/>
            <person name="Fauchery L."/>
            <person name="Iotti M."/>
            <person name="Kohler A."/>
            <person name="Labutti K."/>
            <person name="Lindquist E.A."/>
            <person name="Lipzen A."/>
            <person name="Ohm R.A."/>
            <person name="Wang M."/>
            <person name="Grigoriev I.V."/>
            <person name="Zambonelli A."/>
            <person name="Martin F.M."/>
        </authorList>
    </citation>
    <scope>NUCLEOTIDE SEQUENCE [LARGE SCALE GENOMIC DNA]</scope>
    <source>
        <strain evidence="2 3">Tbo3840</strain>
    </source>
</reference>
<dbReference type="OrthoDB" id="2142759at2759"/>
<organism evidence="2 3">
    <name type="scientific">Tuber borchii</name>
    <name type="common">White truffle</name>
    <dbReference type="NCBI Taxonomy" id="42251"/>
    <lineage>
        <taxon>Eukaryota</taxon>
        <taxon>Fungi</taxon>
        <taxon>Dikarya</taxon>
        <taxon>Ascomycota</taxon>
        <taxon>Pezizomycotina</taxon>
        <taxon>Pezizomycetes</taxon>
        <taxon>Pezizales</taxon>
        <taxon>Tuberaceae</taxon>
        <taxon>Tuber</taxon>
    </lineage>
</organism>
<accession>A0A2T6ZGD7</accession>